<evidence type="ECO:0000256" key="1">
    <source>
        <dbReference type="SAM" id="Phobius"/>
    </source>
</evidence>
<organism evidence="2 3">
    <name type="scientific">Pseudooctadecabacter jejudonensis</name>
    <dbReference type="NCBI Taxonomy" id="1391910"/>
    <lineage>
        <taxon>Bacteria</taxon>
        <taxon>Pseudomonadati</taxon>
        <taxon>Pseudomonadota</taxon>
        <taxon>Alphaproteobacteria</taxon>
        <taxon>Rhodobacterales</taxon>
        <taxon>Paracoccaceae</taxon>
        <taxon>Pseudooctadecabacter</taxon>
    </lineage>
</organism>
<dbReference type="EMBL" id="FWFT01000003">
    <property type="protein sequence ID" value="SLN40192.1"/>
    <property type="molecule type" value="Genomic_DNA"/>
</dbReference>
<evidence type="ECO:0000313" key="3">
    <source>
        <dbReference type="Proteomes" id="UP000193623"/>
    </source>
</evidence>
<gene>
    <name evidence="2" type="ORF">PSJ8397_01993</name>
</gene>
<keyword evidence="1" id="KW-1133">Transmembrane helix</keyword>
<keyword evidence="1" id="KW-0812">Transmembrane</keyword>
<keyword evidence="3" id="KW-1185">Reference proteome</keyword>
<dbReference type="RefSeq" id="WP_085864429.1">
    <property type="nucleotide sequence ID" value="NZ_FWFT01000003.1"/>
</dbReference>
<dbReference type="PROSITE" id="PS51257">
    <property type="entry name" value="PROKAR_LIPOPROTEIN"/>
    <property type="match status" value="1"/>
</dbReference>
<feature type="transmembrane region" description="Helical" evidence="1">
    <location>
        <begin position="21"/>
        <end position="43"/>
    </location>
</feature>
<name>A0A1Y5SL43_9RHOB</name>
<proteinExistence type="predicted"/>
<accession>A0A1Y5SL43</accession>
<sequence length="203" mass="22855">MLWSYIKSHLRDFRKDDRGTITAEAVIMFPSLFACVIAMVVFFDAFRNQSINVKANYTIADAVSREDQYITNTYINNMWRVHRFLTSSPTLTRLRVSVIRYDAADDSHEVVWSRAKGGGSNYTRKPLSQIGLTAAEVPVMPDGEILIVVQTGVDYAPNFSIGLESFSFENVTFTRPRWSPRNLCFSSDGSPDNAICPAHTPNT</sequence>
<dbReference type="Proteomes" id="UP000193623">
    <property type="component" value="Unassembled WGS sequence"/>
</dbReference>
<evidence type="ECO:0008006" key="4">
    <source>
        <dbReference type="Google" id="ProtNLM"/>
    </source>
</evidence>
<evidence type="ECO:0000313" key="2">
    <source>
        <dbReference type="EMBL" id="SLN40192.1"/>
    </source>
</evidence>
<keyword evidence="1" id="KW-0472">Membrane</keyword>
<dbReference type="AlphaFoldDB" id="A0A1Y5SL43"/>
<reference evidence="2 3" key="1">
    <citation type="submission" date="2017-03" db="EMBL/GenBank/DDBJ databases">
        <authorList>
            <person name="Afonso C.L."/>
            <person name="Miller P.J."/>
            <person name="Scott M.A."/>
            <person name="Spackman E."/>
            <person name="Goraichik I."/>
            <person name="Dimitrov K.M."/>
            <person name="Suarez D.L."/>
            <person name="Swayne D.E."/>
        </authorList>
    </citation>
    <scope>NUCLEOTIDE SEQUENCE [LARGE SCALE GENOMIC DNA]</scope>
    <source>
        <strain evidence="2 3">CECT 8397</strain>
    </source>
</reference>
<protein>
    <recommendedName>
        <fullName evidence="4">TadE-like protein</fullName>
    </recommendedName>
</protein>